<feature type="domain" description="Surface-adhesin protein E-like" evidence="1">
    <location>
        <begin position="48"/>
        <end position="141"/>
    </location>
</feature>
<reference evidence="2" key="1">
    <citation type="journal article" date="2020" name="mSystems">
        <title>Genome- and Community-Level Interaction Insights into Carbon Utilization and Element Cycling Functions of Hydrothermarchaeota in Hydrothermal Sediment.</title>
        <authorList>
            <person name="Zhou Z."/>
            <person name="Liu Y."/>
            <person name="Xu W."/>
            <person name="Pan J."/>
            <person name="Luo Z.H."/>
            <person name="Li M."/>
        </authorList>
    </citation>
    <scope>NUCLEOTIDE SEQUENCE [LARGE SCALE GENOMIC DNA]</scope>
    <source>
        <strain evidence="2">SpSt-418</strain>
    </source>
</reference>
<dbReference type="EMBL" id="DSRU01000304">
    <property type="protein sequence ID" value="HFN00206.1"/>
    <property type="molecule type" value="Genomic_DNA"/>
</dbReference>
<proteinExistence type="predicted"/>
<dbReference type="Pfam" id="PF16747">
    <property type="entry name" value="Adhesin_E"/>
    <property type="match status" value="1"/>
</dbReference>
<evidence type="ECO:0000313" key="2">
    <source>
        <dbReference type="EMBL" id="HFN00206.1"/>
    </source>
</evidence>
<protein>
    <recommendedName>
        <fullName evidence="1">Surface-adhesin protein E-like domain-containing protein</fullName>
    </recommendedName>
</protein>
<name>A0A7C3KHR7_9CYAN</name>
<dbReference type="AlphaFoldDB" id="A0A7C3KHR7"/>
<organism evidence="2">
    <name type="scientific">Oscillatoriales cyanobacterium SpSt-418</name>
    <dbReference type="NCBI Taxonomy" id="2282169"/>
    <lineage>
        <taxon>Bacteria</taxon>
        <taxon>Bacillati</taxon>
        <taxon>Cyanobacteriota</taxon>
        <taxon>Cyanophyceae</taxon>
        <taxon>Oscillatoriophycideae</taxon>
        <taxon>Oscillatoriales</taxon>
    </lineage>
</organism>
<accession>A0A7C3KHR7</accession>
<gene>
    <name evidence="2" type="ORF">ENR64_21170</name>
</gene>
<sequence>MLQRLYRIVPLPFITLILVSGLEPVSAEETLIDAQCQLYPPINVTANCSVASFIDPAKVEIYNDDRKFWRRVDYYRRGSDRNQITRSLLYENVDCIERKIATLRTIDYSRTGQYSQIKPLKFILPEQQTGAQKNIVSFVCNLQ</sequence>
<dbReference type="InterPro" id="IPR031939">
    <property type="entry name" value="Adhesin_E-like"/>
</dbReference>
<evidence type="ECO:0000259" key="1">
    <source>
        <dbReference type="Pfam" id="PF16747"/>
    </source>
</evidence>
<comment type="caution">
    <text evidence="2">The sequence shown here is derived from an EMBL/GenBank/DDBJ whole genome shotgun (WGS) entry which is preliminary data.</text>
</comment>